<feature type="domain" description="Reverse transcriptase" evidence="1">
    <location>
        <begin position="1"/>
        <end position="122"/>
    </location>
</feature>
<dbReference type="AlphaFoldDB" id="A0AAV2SKX9"/>
<dbReference type="PROSITE" id="PS50878">
    <property type="entry name" value="RT_POL"/>
    <property type="match status" value="1"/>
</dbReference>
<protein>
    <recommendedName>
        <fullName evidence="1">Reverse transcriptase domain-containing protein</fullName>
    </recommendedName>
</protein>
<dbReference type="Proteomes" id="UP001497623">
    <property type="component" value="Unassembled WGS sequence"/>
</dbReference>
<keyword evidence="3" id="KW-1185">Reference proteome</keyword>
<evidence type="ECO:0000259" key="1">
    <source>
        <dbReference type="PROSITE" id="PS50878"/>
    </source>
</evidence>
<organism evidence="2 3">
    <name type="scientific">Meganyctiphanes norvegica</name>
    <name type="common">Northern krill</name>
    <name type="synonym">Thysanopoda norvegica</name>
    <dbReference type="NCBI Taxonomy" id="48144"/>
    <lineage>
        <taxon>Eukaryota</taxon>
        <taxon>Metazoa</taxon>
        <taxon>Ecdysozoa</taxon>
        <taxon>Arthropoda</taxon>
        <taxon>Crustacea</taxon>
        <taxon>Multicrustacea</taxon>
        <taxon>Malacostraca</taxon>
        <taxon>Eumalacostraca</taxon>
        <taxon>Eucarida</taxon>
        <taxon>Euphausiacea</taxon>
        <taxon>Euphausiidae</taxon>
        <taxon>Meganyctiphanes</taxon>
    </lineage>
</organism>
<dbReference type="Pfam" id="PF00078">
    <property type="entry name" value="RVT_1"/>
    <property type="match status" value="1"/>
</dbReference>
<dbReference type="GO" id="GO:0071897">
    <property type="term" value="P:DNA biosynthetic process"/>
    <property type="evidence" value="ECO:0007669"/>
    <property type="project" value="UniProtKB-ARBA"/>
</dbReference>
<name>A0AAV2SKX9_MEGNR</name>
<dbReference type="PANTHER" id="PTHR33332">
    <property type="entry name" value="REVERSE TRANSCRIPTASE DOMAIN-CONTAINING PROTEIN"/>
    <property type="match status" value="1"/>
</dbReference>
<evidence type="ECO:0000313" key="2">
    <source>
        <dbReference type="EMBL" id="CAL4201144.1"/>
    </source>
</evidence>
<evidence type="ECO:0000313" key="3">
    <source>
        <dbReference type="Proteomes" id="UP001497623"/>
    </source>
</evidence>
<feature type="non-terminal residue" evidence="2">
    <location>
        <position position="122"/>
    </location>
</feature>
<sequence length="122" mass="13714">MMTFIESNNILSKTQFGFRKGMSTETAIINFIDKIHNGLNKINHTAAIFMDLSKAFDVLDHNILALKLNHYGFRGKSLELLLSFISNRKYFVCANGVKSDTKTVNIGIPQVSTIGPLLFLIY</sequence>
<proteinExistence type="predicted"/>
<dbReference type="SUPFAM" id="SSF56672">
    <property type="entry name" value="DNA/RNA polymerases"/>
    <property type="match status" value="1"/>
</dbReference>
<dbReference type="InterPro" id="IPR043502">
    <property type="entry name" value="DNA/RNA_pol_sf"/>
</dbReference>
<dbReference type="InterPro" id="IPR000477">
    <property type="entry name" value="RT_dom"/>
</dbReference>
<reference evidence="2 3" key="1">
    <citation type="submission" date="2024-05" db="EMBL/GenBank/DDBJ databases">
        <authorList>
            <person name="Wallberg A."/>
        </authorList>
    </citation>
    <scope>NUCLEOTIDE SEQUENCE [LARGE SCALE GENOMIC DNA]</scope>
</reference>
<gene>
    <name evidence="2" type="ORF">MNOR_LOCUS37586</name>
</gene>
<dbReference type="EMBL" id="CAXKWB010077067">
    <property type="protein sequence ID" value="CAL4201144.1"/>
    <property type="molecule type" value="Genomic_DNA"/>
</dbReference>
<comment type="caution">
    <text evidence="2">The sequence shown here is derived from an EMBL/GenBank/DDBJ whole genome shotgun (WGS) entry which is preliminary data.</text>
</comment>
<accession>A0AAV2SKX9</accession>